<gene>
    <name evidence="3" type="ORF">ACG33_15390</name>
</gene>
<dbReference type="STRING" id="465721.ACG33_15390"/>
<dbReference type="InterPro" id="IPR011990">
    <property type="entry name" value="TPR-like_helical_dom_sf"/>
</dbReference>
<evidence type="ECO:0000313" key="4">
    <source>
        <dbReference type="Proteomes" id="UP000070250"/>
    </source>
</evidence>
<dbReference type="Proteomes" id="UP000070250">
    <property type="component" value="Chromosome"/>
</dbReference>
<sequence>MRRQLPGRLPALLLIGLTLGACSIPTPYEPPVAPLPVPPESPVQTQPAISPGAIDEPEPLPEPVLREPMLGAASRALVSQAQAQLDSGNYAVAAASIERALRIEPDNPLLWIELGKLRQAEGNHVQAENMGRKAVSMAATAPRAQADAWRLIAESYRARGLNTEAQEALLRADGLRR</sequence>
<evidence type="ECO:0000313" key="3">
    <source>
        <dbReference type="EMBL" id="AMN48456.1"/>
    </source>
</evidence>
<protein>
    <submittedName>
        <fullName evidence="3">TPR domain-containing protein</fullName>
    </submittedName>
</protein>
<dbReference type="AlphaFoldDB" id="A0A127FDK8"/>
<keyword evidence="1" id="KW-0802">TPR repeat</keyword>
<reference evidence="3 4" key="1">
    <citation type="submission" date="2015-06" db="EMBL/GenBank/DDBJ databases">
        <title>A Comprehensive Approach to Explore the Metabolic and Phylogenetic Diversity of Bacterial Steroid Degradation in the Environment: Testosterone as an Example.</title>
        <authorList>
            <person name="Yang F.-C."/>
            <person name="Chen Y.-L."/>
            <person name="Yu C.-P."/>
            <person name="Tang S.-L."/>
            <person name="Wang P.-H."/>
            <person name="Ismail W."/>
            <person name="Wang C.-H."/>
            <person name="Yang C.-Y."/>
            <person name="Chiang Y.-R."/>
        </authorList>
    </citation>
    <scope>NUCLEOTIDE SEQUENCE [LARGE SCALE GENOMIC DNA]</scope>
    <source>
        <strain evidence="3 4">DSM 18526</strain>
    </source>
</reference>
<accession>A0A127FDK8</accession>
<dbReference type="PROSITE" id="PS51257">
    <property type="entry name" value="PROKAR_LIPOPROTEIN"/>
    <property type="match status" value="1"/>
</dbReference>
<evidence type="ECO:0000256" key="2">
    <source>
        <dbReference type="SAM" id="MobiDB-lite"/>
    </source>
</evidence>
<dbReference type="Gene3D" id="1.25.40.10">
    <property type="entry name" value="Tetratricopeptide repeat domain"/>
    <property type="match status" value="1"/>
</dbReference>
<name>A0A127FDK8_STEDE</name>
<dbReference type="KEGG" id="sdf:ACG33_15390"/>
<feature type="region of interest" description="Disordered" evidence="2">
    <location>
        <begin position="33"/>
        <end position="57"/>
    </location>
</feature>
<dbReference type="PATRIC" id="fig|465721.4.peg.3289"/>
<proteinExistence type="predicted"/>
<organism evidence="3 4">
    <name type="scientific">Steroidobacter denitrificans</name>
    <dbReference type="NCBI Taxonomy" id="465721"/>
    <lineage>
        <taxon>Bacteria</taxon>
        <taxon>Pseudomonadati</taxon>
        <taxon>Pseudomonadota</taxon>
        <taxon>Gammaproteobacteria</taxon>
        <taxon>Steroidobacterales</taxon>
        <taxon>Steroidobacteraceae</taxon>
        <taxon>Steroidobacter</taxon>
    </lineage>
</organism>
<dbReference type="SUPFAM" id="SSF48452">
    <property type="entry name" value="TPR-like"/>
    <property type="match status" value="1"/>
</dbReference>
<dbReference type="EMBL" id="CP011971">
    <property type="protein sequence ID" value="AMN48456.1"/>
    <property type="molecule type" value="Genomic_DNA"/>
</dbReference>
<dbReference type="InterPro" id="IPR019734">
    <property type="entry name" value="TPR_rpt"/>
</dbReference>
<dbReference type="SMART" id="SM00028">
    <property type="entry name" value="TPR"/>
    <property type="match status" value="2"/>
</dbReference>
<dbReference type="Pfam" id="PF14559">
    <property type="entry name" value="TPR_19"/>
    <property type="match status" value="1"/>
</dbReference>
<dbReference type="PROSITE" id="PS50005">
    <property type="entry name" value="TPR"/>
    <property type="match status" value="1"/>
</dbReference>
<keyword evidence="4" id="KW-1185">Reference proteome</keyword>
<feature type="repeat" description="TPR" evidence="1">
    <location>
        <begin position="74"/>
        <end position="107"/>
    </location>
</feature>
<evidence type="ECO:0000256" key="1">
    <source>
        <dbReference type="PROSITE-ProRule" id="PRU00339"/>
    </source>
</evidence>